<organism evidence="14 15">
    <name type="scientific">Taxus chinensis</name>
    <name type="common">Chinese yew</name>
    <name type="synonym">Taxus wallichiana var. chinensis</name>
    <dbReference type="NCBI Taxonomy" id="29808"/>
    <lineage>
        <taxon>Eukaryota</taxon>
        <taxon>Viridiplantae</taxon>
        <taxon>Streptophyta</taxon>
        <taxon>Embryophyta</taxon>
        <taxon>Tracheophyta</taxon>
        <taxon>Spermatophyta</taxon>
        <taxon>Pinopsida</taxon>
        <taxon>Pinidae</taxon>
        <taxon>Conifers II</taxon>
        <taxon>Cupressales</taxon>
        <taxon>Taxaceae</taxon>
        <taxon>Taxus</taxon>
    </lineage>
</organism>
<evidence type="ECO:0000256" key="2">
    <source>
        <dbReference type="ARBA" id="ARBA00001962"/>
    </source>
</evidence>
<dbReference type="InterPro" id="IPR039575">
    <property type="entry name" value="P3H"/>
</dbReference>
<evidence type="ECO:0000313" key="14">
    <source>
        <dbReference type="EMBL" id="KAH9321307.1"/>
    </source>
</evidence>
<dbReference type="Gene3D" id="3.30.420.10">
    <property type="entry name" value="Ribonuclease H-like superfamily/Ribonuclease H"/>
    <property type="match status" value="1"/>
</dbReference>
<comment type="caution">
    <text evidence="14">The sequence shown here is derived from an EMBL/GenBank/DDBJ whole genome shotgun (WGS) entry which is preliminary data.</text>
</comment>
<gene>
    <name evidence="14" type="ORF">KI387_015946</name>
</gene>
<feature type="domain" description="Integrase catalytic" evidence="12">
    <location>
        <begin position="145"/>
        <end position="247"/>
    </location>
</feature>
<dbReference type="InterPro" id="IPR001584">
    <property type="entry name" value="Integrase_cat-core"/>
</dbReference>
<dbReference type="PANTHER" id="PTHR14049:SF9">
    <property type="entry name" value="PROCOLLAGEN-PROLINE 3-DIOXYGENASE"/>
    <property type="match status" value="1"/>
</dbReference>
<evidence type="ECO:0000256" key="9">
    <source>
        <dbReference type="PROSITE-ProRule" id="PRU00047"/>
    </source>
</evidence>
<dbReference type="GO" id="GO:0008270">
    <property type="term" value="F:zinc ion binding"/>
    <property type="evidence" value="ECO:0007669"/>
    <property type="project" value="UniProtKB-KW"/>
</dbReference>
<dbReference type="Pfam" id="PF07727">
    <property type="entry name" value="RVT_2"/>
    <property type="match status" value="1"/>
</dbReference>
<accession>A0AA38LHM3</accession>
<dbReference type="EC" id="1.14.11.7" evidence="3"/>
<dbReference type="Pfam" id="PF25597">
    <property type="entry name" value="SH3_retrovirus"/>
    <property type="match status" value="1"/>
</dbReference>
<feature type="compositionally biased region" description="Low complexity" evidence="10">
    <location>
        <begin position="339"/>
        <end position="350"/>
    </location>
</feature>
<dbReference type="GO" id="GO:0015074">
    <property type="term" value="P:DNA integration"/>
    <property type="evidence" value="ECO:0007669"/>
    <property type="project" value="InterPro"/>
</dbReference>
<evidence type="ECO:0000256" key="3">
    <source>
        <dbReference type="ARBA" id="ARBA00012262"/>
    </source>
</evidence>
<keyword evidence="9" id="KW-0863">Zinc-finger</keyword>
<dbReference type="PROSITE" id="PS50158">
    <property type="entry name" value="ZF_CCHC"/>
    <property type="match status" value="1"/>
</dbReference>
<comment type="cofactor">
    <cofactor evidence="2">
        <name>Fe cation</name>
        <dbReference type="ChEBI" id="CHEBI:24875"/>
    </cofactor>
</comment>
<evidence type="ECO:0000259" key="11">
    <source>
        <dbReference type="PROSITE" id="PS50158"/>
    </source>
</evidence>
<dbReference type="PROSITE" id="PS51471">
    <property type="entry name" value="FE2OG_OXY"/>
    <property type="match status" value="1"/>
</dbReference>
<protein>
    <recommendedName>
        <fullName evidence="3">procollagen-proline 3-dioxygenase</fullName>
        <ecNumber evidence="3">1.14.11.7</ecNumber>
    </recommendedName>
</protein>
<dbReference type="EMBL" id="JAHRHJ020000003">
    <property type="protein sequence ID" value="KAH9321307.1"/>
    <property type="molecule type" value="Genomic_DNA"/>
</dbReference>
<dbReference type="InterPro" id="IPR006620">
    <property type="entry name" value="Pro_4_hyd_alph"/>
</dbReference>
<keyword evidence="9" id="KW-0862">Zinc</keyword>
<dbReference type="GO" id="GO:0003676">
    <property type="term" value="F:nucleic acid binding"/>
    <property type="evidence" value="ECO:0007669"/>
    <property type="project" value="InterPro"/>
</dbReference>
<dbReference type="SUPFAM" id="SSF53098">
    <property type="entry name" value="Ribonuclease H-like"/>
    <property type="match status" value="1"/>
</dbReference>
<evidence type="ECO:0000256" key="7">
    <source>
        <dbReference type="ARBA" id="ARBA00023002"/>
    </source>
</evidence>
<feature type="domain" description="Fe2OG dioxygenase" evidence="13">
    <location>
        <begin position="660"/>
        <end position="765"/>
    </location>
</feature>
<dbReference type="PROSITE" id="PS50994">
    <property type="entry name" value="INTEGRASE"/>
    <property type="match status" value="1"/>
</dbReference>
<dbReference type="GO" id="GO:0005506">
    <property type="term" value="F:iron ion binding"/>
    <property type="evidence" value="ECO:0007669"/>
    <property type="project" value="InterPro"/>
</dbReference>
<dbReference type="SMART" id="SM00343">
    <property type="entry name" value="ZnF_C2HC"/>
    <property type="match status" value="1"/>
</dbReference>
<dbReference type="Pfam" id="PF22936">
    <property type="entry name" value="Pol_BBD"/>
    <property type="match status" value="1"/>
</dbReference>
<feature type="compositionally biased region" description="Polar residues" evidence="10">
    <location>
        <begin position="45"/>
        <end position="55"/>
    </location>
</feature>
<dbReference type="GO" id="GO:0019797">
    <property type="term" value="F:procollagen-proline 3-dioxygenase activity"/>
    <property type="evidence" value="ECO:0007669"/>
    <property type="project" value="UniProtKB-EC"/>
</dbReference>
<dbReference type="InterPro" id="IPR054722">
    <property type="entry name" value="PolX-like_BBD"/>
</dbReference>
<evidence type="ECO:0000256" key="10">
    <source>
        <dbReference type="SAM" id="MobiDB-lite"/>
    </source>
</evidence>
<dbReference type="InterPro" id="IPR012337">
    <property type="entry name" value="RNaseH-like_sf"/>
</dbReference>
<dbReference type="InterPro" id="IPR001878">
    <property type="entry name" value="Znf_CCHC"/>
</dbReference>
<dbReference type="Proteomes" id="UP000824469">
    <property type="component" value="Unassembled WGS sequence"/>
</dbReference>
<evidence type="ECO:0000256" key="8">
    <source>
        <dbReference type="ARBA" id="ARBA00023004"/>
    </source>
</evidence>
<evidence type="ECO:0000256" key="6">
    <source>
        <dbReference type="ARBA" id="ARBA00022964"/>
    </source>
</evidence>
<dbReference type="Gene3D" id="2.60.120.620">
    <property type="entry name" value="q2cbj1_9rhob like domain"/>
    <property type="match status" value="1"/>
</dbReference>
<comment type="cofactor">
    <cofactor evidence="1">
        <name>L-ascorbate</name>
        <dbReference type="ChEBI" id="CHEBI:38290"/>
    </cofactor>
</comment>
<evidence type="ECO:0000313" key="15">
    <source>
        <dbReference type="Proteomes" id="UP000824469"/>
    </source>
</evidence>
<evidence type="ECO:0000256" key="4">
    <source>
        <dbReference type="ARBA" id="ARBA00022723"/>
    </source>
</evidence>
<dbReference type="GO" id="GO:0031418">
    <property type="term" value="F:L-ascorbic acid binding"/>
    <property type="evidence" value="ECO:0007669"/>
    <property type="project" value="InterPro"/>
</dbReference>
<dbReference type="PANTHER" id="PTHR14049">
    <property type="entry name" value="LEPRECAN 1"/>
    <property type="match status" value="1"/>
</dbReference>
<dbReference type="InterPro" id="IPR005123">
    <property type="entry name" value="Oxoglu/Fe-dep_dioxygenase_dom"/>
</dbReference>
<dbReference type="SMART" id="SM00702">
    <property type="entry name" value="P4Hc"/>
    <property type="match status" value="1"/>
</dbReference>
<evidence type="ECO:0000256" key="1">
    <source>
        <dbReference type="ARBA" id="ARBA00001961"/>
    </source>
</evidence>
<sequence length="1073" mass="123090">MCSLPESWNSLVMVVSNSVPANSKLKFEDVVGVILSEEMRRKISSESSTSGNALTVETRGRQKNRGNRGKSKDRARSKSKSKIVCWHCGKSRHVKKDCWELRDKKKQQEENKEANVASGNVCQDALILSLHNITESWVLDSGASFHATPHRHYFVDYVQGDFGHVFLGDDEPCSIVGKGSIQVKMQNGNTWLLKDVRHVPTLRRNLISAGSDNGGEYCSNEFDDYCSKNGIHRQKTVPGTPQQNGVVFGCEVFVHIDKDDRTKLEAKSEKCTFIGYGGDDFGFKCWSIKDKKIIRSRDVVFNEKVMYKQQLQENREESKKEYAVVEDLPDGKVTHESVQEPTQQEPQTPTVRRSSRVDASKKWEQAMDEEHKSLMENQTWDLVKLPEGKRALQNKWVYRVKDEEGGKKRYKARLVVKGFAQKQVKMTSIRTVLGIVAAEDLHLEQLDVKTAFLHGDLEEELYMQQPEGYEVKGKNMQEIKVLKKQLSESFDMKDLGVARQILGMRITRDRKERKLTLSQEEYIKKVLDRFNMQDAKLVGTPLAGHFKLSKEQCPKTEQERNQMSKVPYSSAVGSLMYAMVCTRPDIAHAVGVVSRFMSDPGKEHWQVVKWILRYLRGTVGTVLCYSGSDTTLRGYVDSDMAGDVDSKRSTTEKLRETIEDFFDCQLELFIEFTGLISWTKGASIGWHSDDNRPYLKQRHYAAVCYLNNFNEDFKGGLFHFQEGEPTTIVPKIGDAILYTADECNVHCVDKITEGERCTLTLWFTRDSSHNEDNKLINHLSDRLYSFFKPNWAKDSNSELNTPHISKEVIMRDSYSKRVEALSDSEIVPNLNVSGHLHFASDFTSENWLPSPASSNMYWVNQDHLVREEAQDYLVDIQEQPSGFDIRLARIFLLGFEFCFDKSLGNLKECETRMQESNNDCALYSSDALDKPLQLKWKGILLPELFSNSLHAVQVVLFYHWKIQKQSSNCVEEDYNSSSGAGTATGSSTGHIELQTKNNNSLRKLLFEKFRMRYSVLAEYNVNYSVSSREEQHGFDYENFTQAMDDWKHYLCTSWRDLLQILPQWEENKMIFPV</sequence>
<evidence type="ECO:0000259" key="13">
    <source>
        <dbReference type="PROSITE" id="PS51471"/>
    </source>
</evidence>
<dbReference type="Pfam" id="PF13640">
    <property type="entry name" value="2OG-FeII_Oxy_3"/>
    <property type="match status" value="1"/>
</dbReference>
<dbReference type="InterPro" id="IPR036397">
    <property type="entry name" value="RNaseH_sf"/>
</dbReference>
<feature type="region of interest" description="Disordered" evidence="10">
    <location>
        <begin position="330"/>
        <end position="359"/>
    </location>
</feature>
<keyword evidence="8" id="KW-0408">Iron</keyword>
<dbReference type="AlphaFoldDB" id="A0AA38LHM3"/>
<proteinExistence type="predicted"/>
<keyword evidence="6" id="KW-0223">Dioxygenase</keyword>
<feature type="domain" description="CCHC-type" evidence="11">
    <location>
        <begin position="85"/>
        <end position="98"/>
    </location>
</feature>
<dbReference type="GO" id="GO:0032963">
    <property type="term" value="P:collagen metabolic process"/>
    <property type="evidence" value="ECO:0007669"/>
    <property type="project" value="InterPro"/>
</dbReference>
<dbReference type="InterPro" id="IPR057670">
    <property type="entry name" value="SH3_retrovirus"/>
</dbReference>
<reference evidence="14 15" key="1">
    <citation type="journal article" date="2021" name="Nat. Plants">
        <title>The Taxus genome provides insights into paclitaxel biosynthesis.</title>
        <authorList>
            <person name="Xiong X."/>
            <person name="Gou J."/>
            <person name="Liao Q."/>
            <person name="Li Y."/>
            <person name="Zhou Q."/>
            <person name="Bi G."/>
            <person name="Li C."/>
            <person name="Du R."/>
            <person name="Wang X."/>
            <person name="Sun T."/>
            <person name="Guo L."/>
            <person name="Liang H."/>
            <person name="Lu P."/>
            <person name="Wu Y."/>
            <person name="Zhang Z."/>
            <person name="Ro D.K."/>
            <person name="Shang Y."/>
            <person name="Huang S."/>
            <person name="Yan J."/>
        </authorList>
    </citation>
    <scope>NUCLEOTIDE SEQUENCE [LARGE SCALE GENOMIC DNA]</scope>
    <source>
        <strain evidence="14">Ta-2019</strain>
    </source>
</reference>
<feature type="region of interest" description="Disordered" evidence="10">
    <location>
        <begin position="45"/>
        <end position="78"/>
    </location>
</feature>
<evidence type="ECO:0000259" key="12">
    <source>
        <dbReference type="PROSITE" id="PS50994"/>
    </source>
</evidence>
<keyword evidence="7" id="KW-0560">Oxidoreductase</keyword>
<keyword evidence="5" id="KW-0677">Repeat</keyword>
<keyword evidence="15" id="KW-1185">Reference proteome</keyword>
<dbReference type="InterPro" id="IPR044862">
    <property type="entry name" value="Pro_4_hyd_alph_FE2OG_OXY"/>
</dbReference>
<dbReference type="InterPro" id="IPR013103">
    <property type="entry name" value="RVT_2"/>
</dbReference>
<name>A0AA38LHM3_TAXCH</name>
<keyword evidence="4" id="KW-0479">Metal-binding</keyword>
<evidence type="ECO:0000256" key="5">
    <source>
        <dbReference type="ARBA" id="ARBA00022737"/>
    </source>
</evidence>